<organism evidence="1 2">
    <name type="scientific">Psylliodes chrysocephalus</name>
    <dbReference type="NCBI Taxonomy" id="3402493"/>
    <lineage>
        <taxon>Eukaryota</taxon>
        <taxon>Metazoa</taxon>
        <taxon>Ecdysozoa</taxon>
        <taxon>Arthropoda</taxon>
        <taxon>Hexapoda</taxon>
        <taxon>Insecta</taxon>
        <taxon>Pterygota</taxon>
        <taxon>Neoptera</taxon>
        <taxon>Endopterygota</taxon>
        <taxon>Coleoptera</taxon>
        <taxon>Polyphaga</taxon>
        <taxon>Cucujiformia</taxon>
        <taxon>Chrysomeloidea</taxon>
        <taxon>Chrysomelidae</taxon>
        <taxon>Galerucinae</taxon>
        <taxon>Alticini</taxon>
        <taxon>Psylliodes</taxon>
    </lineage>
</organism>
<dbReference type="Proteomes" id="UP001153636">
    <property type="component" value="Chromosome 21"/>
</dbReference>
<reference evidence="1" key="1">
    <citation type="submission" date="2022-01" db="EMBL/GenBank/DDBJ databases">
        <authorList>
            <person name="King R."/>
        </authorList>
    </citation>
    <scope>NUCLEOTIDE SEQUENCE</scope>
</reference>
<proteinExistence type="predicted"/>
<dbReference type="OrthoDB" id="7431418at2759"/>
<name>A0A9P0GBT5_9CUCU</name>
<dbReference type="EMBL" id="OV651833">
    <property type="protein sequence ID" value="CAH1107493.1"/>
    <property type="molecule type" value="Genomic_DNA"/>
</dbReference>
<keyword evidence="2" id="KW-1185">Reference proteome</keyword>
<protein>
    <recommendedName>
        <fullName evidence="3">Transposase domain-containing protein</fullName>
    </recommendedName>
</protein>
<gene>
    <name evidence="1" type="ORF">PSYICH_LOCUS8090</name>
</gene>
<dbReference type="PANTHER" id="PTHR33053">
    <property type="entry name" value="PROTEIN, PUTATIVE-RELATED"/>
    <property type="match status" value="1"/>
</dbReference>
<evidence type="ECO:0000313" key="1">
    <source>
        <dbReference type="EMBL" id="CAH1107493.1"/>
    </source>
</evidence>
<accession>A0A9P0GBT5</accession>
<dbReference type="AlphaFoldDB" id="A0A9P0GBT5"/>
<dbReference type="PANTHER" id="PTHR33053:SF25">
    <property type="entry name" value="TRANSPOSASE DOMAIN-CONTAINING PROTEIN"/>
    <property type="match status" value="1"/>
</dbReference>
<sequence length="678" mass="79032">MSKTINKKKLYRHSTTFYRKLKQLKYNSEGQNIIKNLNVICKPSNIKEKEQYSEVTKTIIDLDYNEYQNNDFASSAYEENENNLDYLEEPEENSETFTLWLELKKWALKHKTTHSALNDLLRLLKNKGLQLPLDSRTLLDTPCTVSIERMGDGEFWYNGIKNNLMACLPKESQLKRMSLVFNVDGIPPFKNAPLQFWPILFRVEEIPDLKPMAVAIYCGETKPPLQTFFSQFIEELNELLTNGIIYKNQQVEILVKYFVCDTPARSYIKGTVGFNATRGCIKCTVTGQYDKGGRHMAFPKSDCPLRTDQTFRGQIDEDHHKETSPLTKLPIDMIEDVIVADSLHLFDLGVMRKCLYGWVYGNYNFKTKFSGRDIDRISNALKYCNDYRPNEIHRAIRTLKCLKFWKGSEYRTFLLYLGPVILKDFLSNDVYHNYLLLFCAVTILSCKTYLKYINIAERLILDFIHQFGFIYGFDAISSNIHNLCHVVSGVKKFGCLSEISAYAFENCLGNIKSLIRSGRRPLAQIAKRATELNSFMSSLELNHNFISFVKNENTMETHVLYGCSKVFNKIYIAEKFMLCNNKRNNCFLTKKNQIVKMINATYYKDVIHIYGQPIQEKNDFFELPIKSSHLNIYQCKSQNNYGKPRLYRISDIKCKLFFLKYKENFVFFPLLHTLDINI</sequence>
<evidence type="ECO:0008006" key="3">
    <source>
        <dbReference type="Google" id="ProtNLM"/>
    </source>
</evidence>
<evidence type="ECO:0000313" key="2">
    <source>
        <dbReference type="Proteomes" id="UP001153636"/>
    </source>
</evidence>